<feature type="transmembrane region" description="Helical" evidence="1">
    <location>
        <begin position="259"/>
        <end position="282"/>
    </location>
</feature>
<evidence type="ECO:0000313" key="2">
    <source>
        <dbReference type="EMBL" id="GET86728.1"/>
    </source>
</evidence>
<proteinExistence type="predicted"/>
<comment type="caution">
    <text evidence="2">The sequence shown here is derived from an EMBL/GenBank/DDBJ whole genome shotgun (WGS) entry which is preliminary data.</text>
</comment>
<dbReference type="Proteomes" id="UP000419144">
    <property type="component" value="Unassembled WGS sequence"/>
</dbReference>
<feature type="transmembrane region" description="Helical" evidence="1">
    <location>
        <begin position="147"/>
        <end position="169"/>
    </location>
</feature>
<evidence type="ECO:0000256" key="1">
    <source>
        <dbReference type="SAM" id="Phobius"/>
    </source>
</evidence>
<feature type="transmembrane region" description="Helical" evidence="1">
    <location>
        <begin position="175"/>
        <end position="196"/>
    </location>
</feature>
<feature type="transmembrane region" description="Helical" evidence="1">
    <location>
        <begin position="303"/>
        <end position="322"/>
    </location>
</feature>
<feature type="transmembrane region" description="Helical" evidence="1">
    <location>
        <begin position="217"/>
        <end position="239"/>
    </location>
</feature>
<protein>
    <submittedName>
        <fullName evidence="2">Uncharacterized protein</fullName>
    </submittedName>
</protein>
<reference evidence="2" key="1">
    <citation type="submission" date="2019-11" db="EMBL/GenBank/DDBJ databases">
        <title>Leishmania tarentolae CDS.</title>
        <authorList>
            <person name="Goto Y."/>
            <person name="Yamagishi J."/>
        </authorList>
    </citation>
    <scope>NUCLEOTIDE SEQUENCE [LARGE SCALE GENOMIC DNA]</scope>
    <source>
        <strain evidence="2">Parrot Tar II</strain>
    </source>
</reference>
<feature type="transmembrane region" description="Helical" evidence="1">
    <location>
        <begin position="89"/>
        <end position="109"/>
    </location>
</feature>
<sequence>MAPKRVGAGPKGTAGVSPPVARERLIIAAAFLDGMVAASGAPVMMAQAACVSFPSGAYLVAYQLCFLVPQLITTLLVEELTLHVSAASLLLFTLMCSTGSAAVVALSLSQRALSLFFFARFLNGLFQHTKILFGVTAKVLHVPTTDVSAASLYGMMAGMLASGIAGDIMQDVVRVAQLFMGVEAAAATLVLARVLLRSRTVVVTARVSQEYAQWLPTLTRAPAVVHSSVVALIAFMLAVSVNQVMYPIVAHRYGLPYSFVGAHLCFGLVLQMVVMPLVLRVAKRVALQWKPNVLLAGTAEEKLTISAGLVLLVGCAVLPYALDYGPFAFYPASLFLVDLPSGIVTALASSALQETLGGVSGDAPKVTRLLAHITQLVKMFAAPLLIFTTEKFRGYKHPVRCISIPLVTYVLVYSRTHSVMYAAAALWAALFVLLPTASSFEAEL</sequence>
<dbReference type="EMBL" id="BLBS01000013">
    <property type="protein sequence ID" value="GET86728.1"/>
    <property type="molecule type" value="Genomic_DNA"/>
</dbReference>
<dbReference type="OrthoDB" id="272952at2759"/>
<dbReference type="AlphaFoldDB" id="A0A640KBQ2"/>
<keyword evidence="3" id="KW-1185">Reference proteome</keyword>
<keyword evidence="1" id="KW-1133">Transmembrane helix</keyword>
<accession>A0A640KBQ2</accession>
<name>A0A640KBQ2_LEITA</name>
<dbReference type="SUPFAM" id="SSF103473">
    <property type="entry name" value="MFS general substrate transporter"/>
    <property type="match status" value="1"/>
</dbReference>
<organism evidence="2 3">
    <name type="scientific">Leishmania tarentolae</name>
    <name type="common">Sauroleishmania tarentolae</name>
    <dbReference type="NCBI Taxonomy" id="5689"/>
    <lineage>
        <taxon>Eukaryota</taxon>
        <taxon>Discoba</taxon>
        <taxon>Euglenozoa</taxon>
        <taxon>Kinetoplastea</taxon>
        <taxon>Metakinetoplastina</taxon>
        <taxon>Trypanosomatida</taxon>
        <taxon>Trypanosomatidae</taxon>
        <taxon>Leishmaniinae</taxon>
        <taxon>Leishmania</taxon>
        <taxon>lizard Leishmania</taxon>
    </lineage>
</organism>
<feature type="transmembrane region" description="Helical" evidence="1">
    <location>
        <begin position="419"/>
        <end position="440"/>
    </location>
</feature>
<dbReference type="InterPro" id="IPR036259">
    <property type="entry name" value="MFS_trans_sf"/>
</dbReference>
<dbReference type="VEuPathDB" id="TriTrypDB:LtaPh_1112200"/>
<evidence type="ECO:0000313" key="3">
    <source>
        <dbReference type="Proteomes" id="UP000419144"/>
    </source>
</evidence>
<keyword evidence="1" id="KW-0472">Membrane</keyword>
<feature type="transmembrane region" description="Helical" evidence="1">
    <location>
        <begin position="328"/>
        <end position="348"/>
    </location>
</feature>
<feature type="transmembrane region" description="Helical" evidence="1">
    <location>
        <begin position="57"/>
        <end position="77"/>
    </location>
</feature>
<keyword evidence="1" id="KW-0812">Transmembrane</keyword>
<gene>
    <name evidence="2" type="ORF">LtaPh_1112200</name>
</gene>